<feature type="transmembrane region" description="Helical" evidence="1">
    <location>
        <begin position="162"/>
        <end position="185"/>
    </location>
</feature>
<dbReference type="PANTHER" id="PTHR40057">
    <property type="entry name" value="SLR1162 PROTEIN"/>
    <property type="match status" value="1"/>
</dbReference>
<feature type="transmembrane region" description="Helical" evidence="1">
    <location>
        <begin position="132"/>
        <end position="150"/>
    </location>
</feature>
<dbReference type="InterPro" id="IPR007138">
    <property type="entry name" value="ABM_dom"/>
</dbReference>
<protein>
    <recommendedName>
        <fullName evidence="2">ABM domain-containing protein</fullName>
    </recommendedName>
</protein>
<accession>A0A560W9S0</accession>
<comment type="caution">
    <text evidence="3">The sequence shown here is derived from an EMBL/GenBank/DDBJ whole genome shotgun (WGS) entry which is preliminary data.</text>
</comment>
<dbReference type="OrthoDB" id="3902805at2"/>
<evidence type="ECO:0000259" key="2">
    <source>
        <dbReference type="Pfam" id="PF03992"/>
    </source>
</evidence>
<dbReference type="AlphaFoldDB" id="A0A560W9S0"/>
<keyword evidence="4" id="KW-1185">Reference proteome</keyword>
<dbReference type="PANTHER" id="PTHR40057:SF1">
    <property type="entry name" value="SLR1162 PROTEIN"/>
    <property type="match status" value="1"/>
</dbReference>
<evidence type="ECO:0000313" key="4">
    <source>
        <dbReference type="Proteomes" id="UP000315628"/>
    </source>
</evidence>
<dbReference type="EMBL" id="VIUW01000003">
    <property type="protein sequence ID" value="TWD14352.1"/>
    <property type="molecule type" value="Genomic_DNA"/>
</dbReference>
<evidence type="ECO:0000313" key="3">
    <source>
        <dbReference type="EMBL" id="TWD14352.1"/>
    </source>
</evidence>
<proteinExistence type="predicted"/>
<dbReference type="Gene3D" id="3.30.70.100">
    <property type="match status" value="1"/>
</dbReference>
<keyword evidence="1" id="KW-0812">Transmembrane</keyword>
<name>A0A560W9S0_9MICO</name>
<dbReference type="RefSeq" id="WP_144857233.1">
    <property type="nucleotide sequence ID" value="NZ_BAAAYT010000005.1"/>
</dbReference>
<reference evidence="3 4" key="1">
    <citation type="submission" date="2019-06" db="EMBL/GenBank/DDBJ databases">
        <title>Sequencing the genomes of 1000 actinobacteria strains.</title>
        <authorList>
            <person name="Klenk H.-P."/>
        </authorList>
    </citation>
    <scope>NUCLEOTIDE SEQUENCE [LARGE SCALE GENOMIC DNA]</scope>
    <source>
        <strain evidence="3 4">DSM 18935</strain>
    </source>
</reference>
<dbReference type="SUPFAM" id="SSF54909">
    <property type="entry name" value="Dimeric alpha+beta barrel"/>
    <property type="match status" value="1"/>
</dbReference>
<feature type="domain" description="ABM" evidence="2">
    <location>
        <begin position="12"/>
        <end position="84"/>
    </location>
</feature>
<dbReference type="InterPro" id="IPR038762">
    <property type="entry name" value="ABM_predict"/>
</dbReference>
<sequence>MSTPPSPDTTGPVTVAITRRVDPEDEILMHAWAEAGTTLAQRFPGFLGSGWVRPSPQSADWHMLYRFDSPASLATWQSSPERNRWLSTGTNLVRDTRVEHRTGIEGWFDEPADHAVEDLDAPAPPPRWKQMVVIFFAFFPTSLALTYLLAAPTDGWPAWARVLLTCAFAIPWMTYVFLPFVTRLFHPWTQPRPRT</sequence>
<gene>
    <name evidence="3" type="ORF">FB557_1761</name>
</gene>
<dbReference type="InterPro" id="IPR011008">
    <property type="entry name" value="Dimeric_a/b-barrel"/>
</dbReference>
<dbReference type="Pfam" id="PF03992">
    <property type="entry name" value="ABM"/>
    <property type="match status" value="1"/>
</dbReference>
<keyword evidence="1" id="KW-0472">Membrane</keyword>
<dbReference type="Proteomes" id="UP000315628">
    <property type="component" value="Unassembled WGS sequence"/>
</dbReference>
<keyword evidence="1" id="KW-1133">Transmembrane helix</keyword>
<organism evidence="3 4">
    <name type="scientific">Marihabitans asiaticum</name>
    <dbReference type="NCBI Taxonomy" id="415218"/>
    <lineage>
        <taxon>Bacteria</taxon>
        <taxon>Bacillati</taxon>
        <taxon>Actinomycetota</taxon>
        <taxon>Actinomycetes</taxon>
        <taxon>Micrococcales</taxon>
        <taxon>Intrasporangiaceae</taxon>
        <taxon>Marihabitans</taxon>
    </lineage>
</organism>
<evidence type="ECO:0000256" key="1">
    <source>
        <dbReference type="SAM" id="Phobius"/>
    </source>
</evidence>